<comment type="function">
    <text evidence="6">Catalyzes the conversion of 7,8-dihydroneopterin to 6-hydroxymethyl-7,8-dihydropterin.</text>
</comment>
<dbReference type="GO" id="GO:0046656">
    <property type="term" value="P:folic acid biosynthetic process"/>
    <property type="evidence" value="ECO:0007669"/>
    <property type="project" value="UniProtKB-UniRule"/>
</dbReference>
<accession>A0A0X8X2Q9</accession>
<dbReference type="NCBIfam" id="TIGR00525">
    <property type="entry name" value="folB"/>
    <property type="match status" value="1"/>
</dbReference>
<evidence type="ECO:0000313" key="8">
    <source>
        <dbReference type="Proteomes" id="UP000218263"/>
    </source>
</evidence>
<keyword evidence="4 6" id="KW-0289">Folate biosynthesis</keyword>
<dbReference type="NCBIfam" id="TIGR00526">
    <property type="entry name" value="folB_dom"/>
    <property type="match status" value="1"/>
</dbReference>
<dbReference type="RefSeq" id="WP_096352499.1">
    <property type="nucleotide sequence ID" value="NZ_AP017313.1"/>
</dbReference>
<evidence type="ECO:0000256" key="2">
    <source>
        <dbReference type="ARBA" id="ARBA00005013"/>
    </source>
</evidence>
<dbReference type="GO" id="GO:0046654">
    <property type="term" value="P:tetrahydrofolate biosynthetic process"/>
    <property type="evidence" value="ECO:0007669"/>
    <property type="project" value="UniProtKB-UniRule"/>
</dbReference>
<dbReference type="KEGG" id="mgot:MgSA37_02706"/>
<organism evidence="7 8">
    <name type="scientific">Mucilaginibacter gotjawali</name>
    <dbReference type="NCBI Taxonomy" id="1550579"/>
    <lineage>
        <taxon>Bacteria</taxon>
        <taxon>Pseudomonadati</taxon>
        <taxon>Bacteroidota</taxon>
        <taxon>Sphingobacteriia</taxon>
        <taxon>Sphingobacteriales</taxon>
        <taxon>Sphingobacteriaceae</taxon>
        <taxon>Mucilaginibacter</taxon>
    </lineage>
</organism>
<evidence type="ECO:0000256" key="1">
    <source>
        <dbReference type="ARBA" id="ARBA00001353"/>
    </source>
</evidence>
<dbReference type="GO" id="GO:0004150">
    <property type="term" value="F:dihydroneopterin aldolase activity"/>
    <property type="evidence" value="ECO:0007669"/>
    <property type="project" value="UniProtKB-UniRule"/>
</dbReference>
<evidence type="ECO:0000256" key="4">
    <source>
        <dbReference type="ARBA" id="ARBA00022909"/>
    </source>
</evidence>
<dbReference type="SMART" id="SM00905">
    <property type="entry name" value="FolB"/>
    <property type="match status" value="1"/>
</dbReference>
<proteinExistence type="inferred from homology"/>
<dbReference type="Pfam" id="PF02152">
    <property type="entry name" value="FolB"/>
    <property type="match status" value="1"/>
</dbReference>
<evidence type="ECO:0000256" key="3">
    <source>
        <dbReference type="ARBA" id="ARBA00005708"/>
    </source>
</evidence>
<evidence type="ECO:0000313" key="7">
    <source>
        <dbReference type="EMBL" id="BAU54530.1"/>
    </source>
</evidence>
<evidence type="ECO:0000256" key="5">
    <source>
        <dbReference type="ARBA" id="ARBA00023239"/>
    </source>
</evidence>
<dbReference type="EMBL" id="AP017313">
    <property type="protein sequence ID" value="BAU54530.1"/>
    <property type="molecule type" value="Genomic_DNA"/>
</dbReference>
<dbReference type="InterPro" id="IPR006157">
    <property type="entry name" value="FolB_dom"/>
</dbReference>
<dbReference type="Proteomes" id="UP000218263">
    <property type="component" value="Chromosome"/>
</dbReference>
<comment type="catalytic activity">
    <reaction evidence="1 6">
        <text>7,8-dihydroneopterin = 6-hydroxymethyl-7,8-dihydropterin + glycolaldehyde</text>
        <dbReference type="Rhea" id="RHEA:10540"/>
        <dbReference type="ChEBI" id="CHEBI:17001"/>
        <dbReference type="ChEBI" id="CHEBI:17071"/>
        <dbReference type="ChEBI" id="CHEBI:44841"/>
        <dbReference type="EC" id="4.1.2.25"/>
    </reaction>
</comment>
<protein>
    <recommendedName>
        <fullName evidence="6">7,8-dihydroneopterin aldolase</fullName>
        <ecNumber evidence="6">4.1.2.25</ecNumber>
    </recommendedName>
</protein>
<keyword evidence="5 6" id="KW-0456">Lyase</keyword>
<comment type="pathway">
    <text evidence="2 6">Cofactor biosynthesis; tetrahydrofolate biosynthesis; 2-amino-4-hydroxy-6-hydroxymethyl-7,8-dihydropteridine diphosphate from 7,8-dihydroneopterin triphosphate: step 3/4.</text>
</comment>
<dbReference type="OrthoDB" id="9803748at2"/>
<sequence length="116" mass="13237">MITIAIQGAEFFAFHGFYAEEQKLGTKFIVDVEVNFMPLNDIRADKISNTVDYEKVYNMIAEQMKHTRKLIETVAQSIADDIKHHYPFVDSIRVSMKKLNPPLGGKVDYSAITIIL</sequence>
<dbReference type="UniPathway" id="UPA00077">
    <property type="reaction ID" value="UER00154"/>
</dbReference>
<reference evidence="7 8" key="1">
    <citation type="submission" date="2015-12" db="EMBL/GenBank/DDBJ databases">
        <title>Genome sequence of Mucilaginibacter gotjawali.</title>
        <authorList>
            <person name="Lee J.S."/>
            <person name="Lee K.C."/>
            <person name="Kim K.K."/>
            <person name="Lee B.W."/>
        </authorList>
    </citation>
    <scope>NUCLEOTIDE SEQUENCE [LARGE SCALE GENOMIC DNA]</scope>
    <source>
        <strain evidence="7 8">SA3-7</strain>
    </source>
</reference>
<keyword evidence="8" id="KW-1185">Reference proteome</keyword>
<dbReference type="PANTHER" id="PTHR42844:SF1">
    <property type="entry name" value="DIHYDRONEOPTERIN ALDOLASE 1-RELATED"/>
    <property type="match status" value="1"/>
</dbReference>
<comment type="similarity">
    <text evidence="3 6">Belongs to the DHNA family.</text>
</comment>
<dbReference type="GO" id="GO:0005737">
    <property type="term" value="C:cytoplasm"/>
    <property type="evidence" value="ECO:0007669"/>
    <property type="project" value="TreeGrafter"/>
</dbReference>
<dbReference type="EC" id="4.1.2.25" evidence="6"/>
<dbReference type="PANTHER" id="PTHR42844">
    <property type="entry name" value="DIHYDRONEOPTERIN ALDOLASE 1-RELATED"/>
    <property type="match status" value="1"/>
</dbReference>
<dbReference type="Gene3D" id="3.30.1130.10">
    <property type="match status" value="1"/>
</dbReference>
<dbReference type="InterPro" id="IPR006156">
    <property type="entry name" value="Dihydroneopterin_aldolase"/>
</dbReference>
<dbReference type="SUPFAM" id="SSF55620">
    <property type="entry name" value="Tetrahydrobiopterin biosynthesis enzymes-like"/>
    <property type="match status" value="1"/>
</dbReference>
<dbReference type="AlphaFoldDB" id="A0A0X8X2Q9"/>
<dbReference type="InterPro" id="IPR043133">
    <property type="entry name" value="GTP-CH-I_C/QueF"/>
</dbReference>
<name>A0A0X8X2Q9_9SPHI</name>
<gene>
    <name evidence="7" type="primary">folB</name>
    <name evidence="7" type="ORF">MgSA37_02706</name>
</gene>
<evidence type="ECO:0000256" key="6">
    <source>
        <dbReference type="RuleBase" id="RU362079"/>
    </source>
</evidence>